<dbReference type="EMBL" id="JACHON010000021">
    <property type="protein sequence ID" value="MBB6514026.1"/>
    <property type="molecule type" value="Genomic_DNA"/>
</dbReference>
<feature type="domain" description="SH3b" evidence="3">
    <location>
        <begin position="390"/>
        <end position="452"/>
    </location>
</feature>
<dbReference type="GO" id="GO:0004040">
    <property type="term" value="F:amidase activity"/>
    <property type="evidence" value="ECO:0007669"/>
    <property type="project" value="InterPro"/>
</dbReference>
<feature type="domain" description="SH3b" evidence="3">
    <location>
        <begin position="943"/>
        <end position="1013"/>
    </location>
</feature>
<organism evidence="4 5">
    <name type="scientific">Gracilibacillus halotolerans</name>
    <dbReference type="NCBI Taxonomy" id="74386"/>
    <lineage>
        <taxon>Bacteria</taxon>
        <taxon>Bacillati</taxon>
        <taxon>Bacillota</taxon>
        <taxon>Bacilli</taxon>
        <taxon>Bacillales</taxon>
        <taxon>Bacillaceae</taxon>
        <taxon>Gracilibacillus</taxon>
    </lineage>
</organism>
<dbReference type="PANTHER" id="PTHR34408">
    <property type="entry name" value="FAMILY PROTEIN, PUTATIVE-RELATED"/>
    <property type="match status" value="1"/>
</dbReference>
<proteinExistence type="predicted"/>
<dbReference type="SMART" id="SM00047">
    <property type="entry name" value="LYZ2"/>
    <property type="match status" value="1"/>
</dbReference>
<evidence type="ECO:0000313" key="4">
    <source>
        <dbReference type="EMBL" id="MBB6514026.1"/>
    </source>
</evidence>
<feature type="domain" description="Mannosyl-glycoprotein endo-beta-N-acetylglucosamidase-like" evidence="2">
    <location>
        <begin position="745"/>
        <end position="921"/>
    </location>
</feature>
<evidence type="ECO:0000256" key="1">
    <source>
        <dbReference type="SAM" id="MobiDB-lite"/>
    </source>
</evidence>
<dbReference type="PANTHER" id="PTHR34408:SF1">
    <property type="entry name" value="GLYCOSYL HYDROLASE FAMILY 19 DOMAIN-CONTAINING PROTEIN HI_1415"/>
    <property type="match status" value="1"/>
</dbReference>
<dbReference type="Pfam" id="PF01832">
    <property type="entry name" value="Glucosaminidase"/>
    <property type="match status" value="1"/>
</dbReference>
<evidence type="ECO:0000259" key="3">
    <source>
        <dbReference type="SMART" id="SM00287"/>
    </source>
</evidence>
<sequence length="1013" mass="113457">MIASQDEKEDSNIDSLIPIKITETVDYQEILLNEGTVLYAIQDENKEYHIPLYDSLTINISESQFEFIHNEEVDLPKNISMDEVEFLGENLYFANDVFINEDDEQAIIINDAEVSLPTHKLGDEIGLYIGYRLFVYENSESDNKESTEEGTINDGIQEEDLNESEKSEENDIEEDSEVVTDQDDIQNSEEETTETVDSEETDTGESPADVEEGNEKQKEEVAIASFKAQASSSKIQVQAADPWANSNAKYFEVVEDNLAVFDNRSGSLVKIGELTRGQTYPIVSDYGNWHRIQIGTYYGYVWKNSTIPSQQSAIKNENNSYTNQQRTVTAVTDVTVYDNSSGSLVGFGKLSQGTSIALVSDYGNWWRVIFADRVGYISKSGVKTDFQKGDKFFKVTTSDAPVYDNRTGKLVQVGSLTKGQVYPIDKDYGNWWRIKFSNYYGYIHKNQTEYADNNLKNINTTYKNSSRTLTPLSNVPVYDNSSGKLVQFGTIQKGVKYHIASDYGSNWWRIIYADRIGYVAKSSVKASFLSSDKYFVANSDLPIFDNRTGELIQVGELVEGQEYAIVSSYGSWWRINFSNHYGYVYKSGTDPVTNVSYKNSKGNFSNSSKLVKTARNTTVYDNTSGKLVPFGEISSDVVYPIVSSYGSWWRILFNDRVGYIHKNDTQDTIITRTTYNLSFNQALNIQMTANPKSDGAGNKKASKEQVSSYLNPANFVHGSASFYQFLLLDQFTYTKATELNSKFLRTNTQAGSLQGQGAAFIEAANRYGINEVYLVAHTLHETGNGKSTLASGVSRWTQMVPGTCKPVKDKNGKNVIIDISPRKVYNMYGIQAFDDCPTNAGAQYAYDNGWFTPSAAIVGGAYFIKNGYIERGQNTLYKMRWDPESAARTGRYGKQYATHIAWADIQARSIARMYNQLTGFFLQYDVPQYSDQPSTSQPSTNLYRVSTSSSGLNARSTPGGNRVLSIPKDTLVSVALNSNGGVVSQQANGLTWYQINYNGQQLWVASNYLTKVN</sequence>
<dbReference type="InterPro" id="IPR002901">
    <property type="entry name" value="MGlyc_endo_b_GlcNAc-like_dom"/>
</dbReference>
<feature type="region of interest" description="Disordered" evidence="1">
    <location>
        <begin position="140"/>
        <end position="219"/>
    </location>
</feature>
<reference evidence="4 5" key="1">
    <citation type="submission" date="2020-08" db="EMBL/GenBank/DDBJ databases">
        <title>Genomic Encyclopedia of Type Strains, Phase IV (KMG-IV): sequencing the most valuable type-strain genomes for metagenomic binning, comparative biology and taxonomic classification.</title>
        <authorList>
            <person name="Goeker M."/>
        </authorList>
    </citation>
    <scope>NUCLEOTIDE SEQUENCE [LARGE SCALE GENOMIC DNA]</scope>
    <source>
        <strain evidence="4 5">DSM 11805</strain>
    </source>
</reference>
<dbReference type="Gene3D" id="2.30.30.40">
    <property type="entry name" value="SH3 Domains"/>
    <property type="match status" value="1"/>
</dbReference>
<evidence type="ECO:0000259" key="2">
    <source>
        <dbReference type="SMART" id="SM00047"/>
    </source>
</evidence>
<keyword evidence="5" id="KW-1185">Reference proteome</keyword>
<feature type="compositionally biased region" description="Acidic residues" evidence="1">
    <location>
        <begin position="170"/>
        <end position="212"/>
    </location>
</feature>
<accession>A0A841RRQ8</accession>
<dbReference type="EC" id="3.2.1.96" evidence="4"/>
<keyword evidence="4" id="KW-0378">Hydrolase</keyword>
<gene>
    <name evidence="4" type="ORF">GGQ92_002847</name>
</gene>
<evidence type="ECO:0000313" key="5">
    <source>
        <dbReference type="Proteomes" id="UP000572212"/>
    </source>
</evidence>
<dbReference type="InterPro" id="IPR052354">
    <property type="entry name" value="Cell_Wall_Dynamics_Protein"/>
</dbReference>
<dbReference type="InterPro" id="IPR003646">
    <property type="entry name" value="SH3-like_bac-type"/>
</dbReference>
<comment type="caution">
    <text evidence="4">The sequence shown here is derived from an EMBL/GenBank/DDBJ whole genome shotgun (WGS) entry which is preliminary data.</text>
</comment>
<feature type="domain" description="SH3b" evidence="3">
    <location>
        <begin position="323"/>
        <end position="386"/>
    </location>
</feature>
<dbReference type="RefSeq" id="WP_184250285.1">
    <property type="nucleotide sequence ID" value="NZ_BAAACU010000048.1"/>
</dbReference>
<name>A0A841RRQ8_9BACI</name>
<dbReference type="Proteomes" id="UP000572212">
    <property type="component" value="Unassembled WGS sequence"/>
</dbReference>
<dbReference type="AlphaFoldDB" id="A0A841RRQ8"/>
<protein>
    <submittedName>
        <fullName evidence="4">Mannosyl-glycoprotein endo-beta-N-acetylglucosaminidase</fullName>
        <ecNumber evidence="4">3.2.1.96</ecNumber>
    </submittedName>
</protein>
<keyword evidence="4" id="KW-0326">Glycosidase</keyword>
<dbReference type="SMART" id="SM00287">
    <property type="entry name" value="SH3b"/>
    <property type="match status" value="3"/>
</dbReference>
<dbReference type="GO" id="GO:0033925">
    <property type="term" value="F:mannosyl-glycoprotein endo-beta-N-acetylglucosaminidase activity"/>
    <property type="evidence" value="ECO:0007669"/>
    <property type="project" value="UniProtKB-EC"/>
</dbReference>